<comment type="caution">
    <text evidence="1">The sequence shown here is derived from an EMBL/GenBank/DDBJ whole genome shotgun (WGS) entry which is preliminary data.</text>
</comment>
<gene>
    <name evidence="1" type="ORF">LCGC14_1762070</name>
</gene>
<sequence>MLNLEKYICEHDQYCIVKKTLNKKHCSLDYTNKCQTWKFYTKYGESWNDLGVGS</sequence>
<evidence type="ECO:0000313" key="1">
    <source>
        <dbReference type="EMBL" id="KKM04650.1"/>
    </source>
</evidence>
<dbReference type="AlphaFoldDB" id="A0A0F9H0T4"/>
<protein>
    <submittedName>
        <fullName evidence="1">Uncharacterized protein</fullName>
    </submittedName>
</protein>
<reference evidence="1" key="1">
    <citation type="journal article" date="2015" name="Nature">
        <title>Complex archaea that bridge the gap between prokaryotes and eukaryotes.</title>
        <authorList>
            <person name="Spang A."/>
            <person name="Saw J.H."/>
            <person name="Jorgensen S.L."/>
            <person name="Zaremba-Niedzwiedzka K."/>
            <person name="Martijn J."/>
            <person name="Lind A.E."/>
            <person name="van Eijk R."/>
            <person name="Schleper C."/>
            <person name="Guy L."/>
            <person name="Ettema T.J."/>
        </authorList>
    </citation>
    <scope>NUCLEOTIDE SEQUENCE</scope>
</reference>
<name>A0A0F9H0T4_9ZZZZ</name>
<organism evidence="1">
    <name type="scientific">marine sediment metagenome</name>
    <dbReference type="NCBI Taxonomy" id="412755"/>
    <lineage>
        <taxon>unclassified sequences</taxon>
        <taxon>metagenomes</taxon>
        <taxon>ecological metagenomes</taxon>
    </lineage>
</organism>
<proteinExistence type="predicted"/>
<dbReference type="EMBL" id="LAZR01016407">
    <property type="protein sequence ID" value="KKM04650.1"/>
    <property type="molecule type" value="Genomic_DNA"/>
</dbReference>
<accession>A0A0F9H0T4</accession>